<evidence type="ECO:0000256" key="4">
    <source>
        <dbReference type="ARBA" id="ARBA00022553"/>
    </source>
</evidence>
<keyword evidence="8" id="KW-0460">Magnesium</keyword>
<evidence type="ECO:0000256" key="3">
    <source>
        <dbReference type="ARBA" id="ARBA00022475"/>
    </source>
</evidence>
<keyword evidence="11 12" id="KW-0472">Membrane</keyword>
<keyword evidence="7" id="KW-0067">ATP-binding</keyword>
<keyword evidence="4" id="KW-0597">Phosphoprotein</keyword>
<evidence type="ECO:0000256" key="9">
    <source>
        <dbReference type="ARBA" id="ARBA00022967"/>
    </source>
</evidence>
<dbReference type="Gene3D" id="2.70.150.10">
    <property type="entry name" value="Calcium-transporting ATPase, cytoplasmic transduction domain A"/>
    <property type="match status" value="1"/>
</dbReference>
<evidence type="ECO:0000256" key="8">
    <source>
        <dbReference type="ARBA" id="ARBA00022842"/>
    </source>
</evidence>
<dbReference type="AlphaFoldDB" id="B1WY19"/>
<dbReference type="GO" id="GO:0030007">
    <property type="term" value="P:intracellular potassium ion homeostasis"/>
    <property type="evidence" value="ECO:0007669"/>
    <property type="project" value="TreeGrafter"/>
</dbReference>
<dbReference type="eggNOG" id="COG0474">
    <property type="taxonomic scope" value="Bacteria"/>
</dbReference>
<dbReference type="FunFam" id="2.70.150.10:FF:000160">
    <property type="entry name" value="Sarcoplasmic/endoplasmic reticulum calcium ATPase 1"/>
    <property type="match status" value="1"/>
</dbReference>
<dbReference type="GO" id="GO:1990573">
    <property type="term" value="P:potassium ion import across plasma membrane"/>
    <property type="evidence" value="ECO:0007669"/>
    <property type="project" value="TreeGrafter"/>
</dbReference>
<dbReference type="OrthoDB" id="499468at2"/>
<dbReference type="SMART" id="SM00831">
    <property type="entry name" value="Cation_ATPase_N"/>
    <property type="match status" value="1"/>
</dbReference>
<comment type="subcellular location">
    <subcellularLocation>
        <location evidence="1">Cell membrane</location>
        <topology evidence="1">Multi-pass membrane protein</topology>
    </subcellularLocation>
</comment>
<dbReference type="InterPro" id="IPR018303">
    <property type="entry name" value="ATPase_P-typ_P_site"/>
</dbReference>
<dbReference type="Gene3D" id="3.40.1110.10">
    <property type="entry name" value="Calcium-transporting ATPase, cytoplasmic domain N"/>
    <property type="match status" value="1"/>
</dbReference>
<dbReference type="SUPFAM" id="SSF56784">
    <property type="entry name" value="HAD-like"/>
    <property type="match status" value="1"/>
</dbReference>
<dbReference type="PANTHER" id="PTHR43294:SF21">
    <property type="entry name" value="CATION TRANSPORTING ATPASE"/>
    <property type="match status" value="1"/>
</dbReference>
<dbReference type="InterPro" id="IPR001757">
    <property type="entry name" value="P_typ_ATPase"/>
</dbReference>
<dbReference type="GO" id="GO:0036376">
    <property type="term" value="P:sodium ion export across plasma membrane"/>
    <property type="evidence" value="ECO:0007669"/>
    <property type="project" value="TreeGrafter"/>
</dbReference>
<reference evidence="14 15" key="1">
    <citation type="journal article" date="2008" name="Proc. Natl. Acad. Sci. U.S.A.">
        <title>The genome of Cyanothece 51142, a unicellular diazotrophic cyanobacterium important in the marine nitrogen cycle.</title>
        <authorList>
            <person name="Welsh E.A."/>
            <person name="Liberton M."/>
            <person name="Stoeckel J."/>
            <person name="Loh T."/>
            <person name="Elvitigala T."/>
            <person name="Wang C."/>
            <person name="Wollam A."/>
            <person name="Fulton R.S."/>
            <person name="Clifton S.W."/>
            <person name="Jacobs J.M."/>
            <person name="Aurora R."/>
            <person name="Ghosh B.K."/>
            <person name="Sherman L.A."/>
            <person name="Smith R.D."/>
            <person name="Wilson R.K."/>
            <person name="Pakrasi H.B."/>
        </authorList>
    </citation>
    <scope>NUCLEOTIDE SEQUENCE [LARGE SCALE GENOMIC DNA]</scope>
    <source>
        <strain evidence="15">ATCC 51142 / BH68</strain>
    </source>
</reference>
<dbReference type="Pfam" id="PF00122">
    <property type="entry name" value="E1-E2_ATPase"/>
    <property type="match status" value="1"/>
</dbReference>
<gene>
    <name evidence="14" type="ordered locus">cce_3255</name>
</gene>
<dbReference type="Pfam" id="PF00689">
    <property type="entry name" value="Cation_ATPase_C"/>
    <property type="match status" value="1"/>
</dbReference>
<keyword evidence="6" id="KW-0547">Nucleotide-binding</keyword>
<keyword evidence="15" id="KW-1185">Reference proteome</keyword>
<dbReference type="InterPro" id="IPR023214">
    <property type="entry name" value="HAD_sf"/>
</dbReference>
<dbReference type="Pfam" id="PF13246">
    <property type="entry name" value="Cation_ATPase"/>
    <property type="match status" value="1"/>
</dbReference>
<dbReference type="PANTHER" id="PTHR43294">
    <property type="entry name" value="SODIUM/POTASSIUM-TRANSPORTING ATPASE SUBUNIT ALPHA"/>
    <property type="match status" value="1"/>
</dbReference>
<evidence type="ECO:0000313" key="14">
    <source>
        <dbReference type="EMBL" id="ACB52603.1"/>
    </source>
</evidence>
<dbReference type="GO" id="GO:0016887">
    <property type="term" value="F:ATP hydrolysis activity"/>
    <property type="evidence" value="ECO:0007669"/>
    <property type="project" value="InterPro"/>
</dbReference>
<feature type="transmembrane region" description="Helical" evidence="12">
    <location>
        <begin position="90"/>
        <end position="107"/>
    </location>
</feature>
<comment type="similarity">
    <text evidence="2">Belongs to the cation transport ATPase (P-type) (TC 3.A.3) family. Type IIA subfamily.</text>
</comment>
<dbReference type="InterPro" id="IPR036412">
    <property type="entry name" value="HAD-like_sf"/>
</dbReference>
<dbReference type="SFLD" id="SFLDS00003">
    <property type="entry name" value="Haloacid_Dehalogenase"/>
    <property type="match status" value="1"/>
</dbReference>
<evidence type="ECO:0000256" key="5">
    <source>
        <dbReference type="ARBA" id="ARBA00022692"/>
    </source>
</evidence>
<dbReference type="InterPro" id="IPR008250">
    <property type="entry name" value="ATPase_P-typ_transduc_dom_A_sf"/>
</dbReference>
<dbReference type="SUPFAM" id="SSF81660">
    <property type="entry name" value="Metal cation-transporting ATPase, ATP-binding domain N"/>
    <property type="match status" value="1"/>
</dbReference>
<dbReference type="Gene3D" id="1.20.1110.10">
    <property type="entry name" value="Calcium-transporting ATPase, transmembrane domain"/>
    <property type="match status" value="1"/>
</dbReference>
<organism evidence="14 15">
    <name type="scientific">Crocosphaera subtropica (strain ATCC 51142 / BH68)</name>
    <name type="common">Cyanothece sp. (strain ATCC 51142)</name>
    <dbReference type="NCBI Taxonomy" id="43989"/>
    <lineage>
        <taxon>Bacteria</taxon>
        <taxon>Bacillati</taxon>
        <taxon>Cyanobacteriota</taxon>
        <taxon>Cyanophyceae</taxon>
        <taxon>Oscillatoriophycideae</taxon>
        <taxon>Chroococcales</taxon>
        <taxon>Aphanothecaceae</taxon>
        <taxon>Crocosphaera</taxon>
        <taxon>Crocosphaera subtropica</taxon>
    </lineage>
</organism>
<feature type="domain" description="Cation-transporting P-type ATPase N-terminal" evidence="13">
    <location>
        <begin position="12"/>
        <end position="86"/>
    </location>
</feature>
<dbReference type="InterPro" id="IPR023298">
    <property type="entry name" value="ATPase_P-typ_TM_dom_sf"/>
</dbReference>
<dbReference type="InterPro" id="IPR004014">
    <property type="entry name" value="ATPase_P-typ_cation-transptr_N"/>
</dbReference>
<dbReference type="STRING" id="43989.cce_3255"/>
<keyword evidence="10 12" id="KW-1133">Transmembrane helix</keyword>
<feature type="transmembrane region" description="Helical" evidence="12">
    <location>
        <begin position="875"/>
        <end position="896"/>
    </location>
</feature>
<evidence type="ECO:0000259" key="13">
    <source>
        <dbReference type="SMART" id="SM00831"/>
    </source>
</evidence>
<dbReference type="InterPro" id="IPR050510">
    <property type="entry name" value="Cation_transp_ATPase_P-type"/>
</dbReference>
<evidence type="ECO:0000256" key="7">
    <source>
        <dbReference type="ARBA" id="ARBA00022840"/>
    </source>
</evidence>
<dbReference type="InterPro" id="IPR006068">
    <property type="entry name" value="ATPase_P-typ_cation-transptr_C"/>
</dbReference>
<dbReference type="NCBIfam" id="TIGR01494">
    <property type="entry name" value="ATPase_P-type"/>
    <property type="match status" value="2"/>
</dbReference>
<keyword evidence="9" id="KW-1278">Translocase</keyword>
<evidence type="ECO:0000256" key="6">
    <source>
        <dbReference type="ARBA" id="ARBA00022741"/>
    </source>
</evidence>
<dbReference type="InterPro" id="IPR023299">
    <property type="entry name" value="ATPase_P-typ_cyto_dom_N"/>
</dbReference>
<feature type="transmembrane region" description="Helical" evidence="12">
    <location>
        <begin position="773"/>
        <end position="798"/>
    </location>
</feature>
<keyword evidence="5 12" id="KW-0812">Transmembrane</keyword>
<dbReference type="InterPro" id="IPR044492">
    <property type="entry name" value="P_typ_ATPase_HD_dom"/>
</dbReference>
<dbReference type="GO" id="GO:0005886">
    <property type="term" value="C:plasma membrane"/>
    <property type="evidence" value="ECO:0007669"/>
    <property type="project" value="UniProtKB-SubCell"/>
</dbReference>
<feature type="transmembrane region" description="Helical" evidence="12">
    <location>
        <begin position="254"/>
        <end position="271"/>
    </location>
</feature>
<dbReference type="RefSeq" id="WP_009547608.1">
    <property type="nucleotide sequence ID" value="NC_010546.1"/>
</dbReference>
<sequence>MSQVAPKVDLEEASSLQTDDVLQRLSVDLKQGLDPSTVKKRREKYGKNRLEEFQRRSVWQILIAQFKSPIIALLAVAAVLSFAFQEWIEGIAIIIAILLNTVIGFVTETKAVRSMESLQQLSKTKAKVRRNHQVQEIDAEGLVPGDIVILEGGDLVAADLRLLEASKLQADESALTGESVPVSKTIEPLKKELEIADRRNMVFKGTAITRGSGEGVVVSTGMDTELGHISSLTAQAEEEVTPLEKRLDSLGKRLIWITLLIAVVIAGVGIVSGRDLYTMVETAIALSVAAVPEGLPIVATVALARGMWRMAKRNAIINRLSAVETLGATSIICTDKTGTLTENRMTAREVRLWSDSIEITGEEQTQGQFRRNDQTIDPLDHPILRNLLNVCVLCNNATLAAEEGGKENQDVGDPTEIALVALAAKADLNRNKQREQKPEVREEAFDTQTKMMATYHEVEGRYWVAVKGAPESVLPVCSHYATSDQTQEMDNPTYQTWEEKCHSLAQDGLRILAIAQKTVDNPDSEPYQDLTLLGVVGLLDPPREAVKKALKACHEAGIRPIMVTGDQPVTARNIGLAVGLTTEKEREAQLGKVLKNPDDIPSDQQEALRQVPIFARVSPEQKLNLITLHQQAGAVVGMTGDGVNDAPALKKADIGIAMGQRGTQVAKEAADMILQDDAFSTIVAAVEQGRAIFNNIRKFTIYLLSGNVGEIMAVAFASLTDAPLPLLPLQILFLNAVNDVFPALALGVGEGNPNLMEHPPRDSKEPILTKGHWLAIVLYGLLISVSVLGIFFYAFYGLEFDERTAVTISFLALAFGRLWHVFNMRDADGGLIRNEISQNPYIWGALLICTGLLLSAVYLPGLSGALQTVDPGVKGWAMAIAGSFMPVIVGQIVKLVRK</sequence>
<keyword evidence="3" id="KW-1003">Cell membrane</keyword>
<dbReference type="HOGENOM" id="CLU_002360_3_3_3"/>
<dbReference type="GO" id="GO:0005524">
    <property type="term" value="F:ATP binding"/>
    <property type="evidence" value="ECO:0007669"/>
    <property type="project" value="UniProtKB-KW"/>
</dbReference>
<dbReference type="PROSITE" id="PS00154">
    <property type="entry name" value="ATPASE_E1_E2"/>
    <property type="match status" value="1"/>
</dbReference>
<proteinExistence type="inferred from homology"/>
<dbReference type="GO" id="GO:0006883">
    <property type="term" value="P:intracellular sodium ion homeostasis"/>
    <property type="evidence" value="ECO:0007669"/>
    <property type="project" value="TreeGrafter"/>
</dbReference>
<dbReference type="GO" id="GO:1902600">
    <property type="term" value="P:proton transmembrane transport"/>
    <property type="evidence" value="ECO:0007669"/>
    <property type="project" value="TreeGrafter"/>
</dbReference>
<dbReference type="SUPFAM" id="SSF81653">
    <property type="entry name" value="Calcium ATPase, transduction domain A"/>
    <property type="match status" value="1"/>
</dbReference>
<dbReference type="SFLD" id="SFLDF00027">
    <property type="entry name" value="p-type_atpase"/>
    <property type="match status" value="1"/>
</dbReference>
<accession>B1WY19</accession>
<dbReference type="EMBL" id="CP000806">
    <property type="protein sequence ID" value="ACB52603.1"/>
    <property type="molecule type" value="Genomic_DNA"/>
</dbReference>
<evidence type="ECO:0000256" key="12">
    <source>
        <dbReference type="SAM" id="Phobius"/>
    </source>
</evidence>
<dbReference type="InterPro" id="IPR059000">
    <property type="entry name" value="ATPase_P-type_domA"/>
</dbReference>
<protein>
    <submittedName>
        <fullName evidence="14">Cation-transporting ATPase</fullName>
    </submittedName>
</protein>
<dbReference type="Proteomes" id="UP000001203">
    <property type="component" value="Chromosome circular"/>
</dbReference>
<dbReference type="Pfam" id="PF00690">
    <property type="entry name" value="Cation_ATPase_N"/>
    <property type="match status" value="1"/>
</dbReference>
<feature type="transmembrane region" description="Helical" evidence="12">
    <location>
        <begin position="804"/>
        <end position="822"/>
    </location>
</feature>
<dbReference type="SUPFAM" id="SSF81665">
    <property type="entry name" value="Calcium ATPase, transmembrane domain M"/>
    <property type="match status" value="1"/>
</dbReference>
<evidence type="ECO:0000256" key="11">
    <source>
        <dbReference type="ARBA" id="ARBA00023136"/>
    </source>
</evidence>
<dbReference type="Gene3D" id="3.40.50.1000">
    <property type="entry name" value="HAD superfamily/HAD-like"/>
    <property type="match status" value="1"/>
</dbReference>
<feature type="transmembrane region" description="Helical" evidence="12">
    <location>
        <begin position="58"/>
        <end position="84"/>
    </location>
</feature>
<feature type="transmembrane region" description="Helical" evidence="12">
    <location>
        <begin position="842"/>
        <end position="863"/>
    </location>
</feature>
<evidence type="ECO:0000313" key="15">
    <source>
        <dbReference type="Proteomes" id="UP000001203"/>
    </source>
</evidence>
<dbReference type="SFLD" id="SFLDG00002">
    <property type="entry name" value="C1.7:_P-type_atpase_like"/>
    <property type="match status" value="1"/>
</dbReference>
<feature type="transmembrane region" description="Helical" evidence="12">
    <location>
        <begin position="283"/>
        <end position="304"/>
    </location>
</feature>
<evidence type="ECO:0000256" key="10">
    <source>
        <dbReference type="ARBA" id="ARBA00022989"/>
    </source>
</evidence>
<name>B1WY19_CROS5</name>
<evidence type="ECO:0000256" key="2">
    <source>
        <dbReference type="ARBA" id="ARBA00005675"/>
    </source>
</evidence>
<evidence type="ECO:0000256" key="1">
    <source>
        <dbReference type="ARBA" id="ARBA00004651"/>
    </source>
</evidence>
<dbReference type="PRINTS" id="PR00120">
    <property type="entry name" value="HATPASE"/>
</dbReference>
<dbReference type="KEGG" id="cyt:cce_3255"/>
<dbReference type="GO" id="GO:0005391">
    <property type="term" value="F:P-type sodium:potassium-exchanging transporter activity"/>
    <property type="evidence" value="ECO:0007669"/>
    <property type="project" value="TreeGrafter"/>
</dbReference>
<dbReference type="PRINTS" id="PR00119">
    <property type="entry name" value="CATATPASE"/>
</dbReference>